<gene>
    <name evidence="1" type="ORF">HNR65_001228</name>
</gene>
<dbReference type="Proteomes" id="UP000525298">
    <property type="component" value="Unassembled WGS sequence"/>
</dbReference>
<organism evidence="1 2">
    <name type="scientific">Desulfosalsimonas propionicica</name>
    <dbReference type="NCBI Taxonomy" id="332175"/>
    <lineage>
        <taxon>Bacteria</taxon>
        <taxon>Pseudomonadati</taxon>
        <taxon>Thermodesulfobacteriota</taxon>
        <taxon>Desulfobacteria</taxon>
        <taxon>Desulfobacterales</taxon>
        <taxon>Desulfosalsimonadaceae</taxon>
        <taxon>Desulfosalsimonas</taxon>
    </lineage>
</organism>
<comment type="caution">
    <text evidence="1">The sequence shown here is derived from an EMBL/GenBank/DDBJ whole genome shotgun (WGS) entry which is preliminary data.</text>
</comment>
<evidence type="ECO:0000313" key="1">
    <source>
        <dbReference type="EMBL" id="MBA2880902.1"/>
    </source>
</evidence>
<sequence>MELSTEEFRQILSIALDEDRDKAMEFIRDHLAKKVDKKLQEH</sequence>
<protein>
    <submittedName>
        <fullName evidence="1">Uncharacterized protein</fullName>
    </submittedName>
</protein>
<evidence type="ECO:0000313" key="2">
    <source>
        <dbReference type="Proteomes" id="UP000525298"/>
    </source>
</evidence>
<dbReference type="AlphaFoldDB" id="A0A7W0C854"/>
<name>A0A7W0C854_9BACT</name>
<proteinExistence type="predicted"/>
<dbReference type="RefSeq" id="WP_269750861.1">
    <property type="nucleotide sequence ID" value="NZ_JACDUS010000003.1"/>
</dbReference>
<reference evidence="1 2" key="1">
    <citation type="submission" date="2020-07" db="EMBL/GenBank/DDBJ databases">
        <title>Genomic Encyclopedia of Type Strains, Phase IV (KMG-IV): sequencing the most valuable type-strain genomes for metagenomic binning, comparative biology and taxonomic classification.</title>
        <authorList>
            <person name="Goeker M."/>
        </authorList>
    </citation>
    <scope>NUCLEOTIDE SEQUENCE [LARGE SCALE GENOMIC DNA]</scope>
    <source>
        <strain evidence="1 2">DSM 17721</strain>
    </source>
</reference>
<keyword evidence="2" id="KW-1185">Reference proteome</keyword>
<dbReference type="EMBL" id="JACDUS010000003">
    <property type="protein sequence ID" value="MBA2880902.1"/>
    <property type="molecule type" value="Genomic_DNA"/>
</dbReference>
<accession>A0A7W0C854</accession>